<protein>
    <submittedName>
        <fullName evidence="2">Uncharacterized protein</fullName>
    </submittedName>
</protein>
<proteinExistence type="predicted"/>
<dbReference type="Proteomes" id="UP000887116">
    <property type="component" value="Unassembled WGS sequence"/>
</dbReference>
<accession>A0A8X6HDN4</accession>
<feature type="compositionally biased region" description="Basic and acidic residues" evidence="1">
    <location>
        <begin position="11"/>
        <end position="29"/>
    </location>
</feature>
<keyword evidence="3" id="KW-1185">Reference proteome</keyword>
<name>A0A8X6HDN4_TRICU</name>
<dbReference type="AlphaFoldDB" id="A0A8X6HDN4"/>
<feature type="region of interest" description="Disordered" evidence="1">
    <location>
        <begin position="1"/>
        <end position="89"/>
    </location>
</feature>
<gene>
    <name evidence="2" type="ORF">TNCT_215321</name>
</gene>
<sequence length="89" mass="10261">MRNDYVNSFEMPRERDDRVVEAEGLDSSRSRAAQTEGLDSRRSRAAHAERFDSHRGSVQIEFEGSIGVTSEKSNRGEERRETKEECRVK</sequence>
<comment type="caution">
    <text evidence="2">The sequence shown here is derived from an EMBL/GenBank/DDBJ whole genome shotgun (WGS) entry which is preliminary data.</text>
</comment>
<evidence type="ECO:0000256" key="1">
    <source>
        <dbReference type="SAM" id="MobiDB-lite"/>
    </source>
</evidence>
<dbReference type="EMBL" id="BMAO01035089">
    <property type="protein sequence ID" value="GFR01129.1"/>
    <property type="molecule type" value="Genomic_DNA"/>
</dbReference>
<organism evidence="2 3">
    <name type="scientific">Trichonephila clavata</name>
    <name type="common">Joro spider</name>
    <name type="synonym">Nephila clavata</name>
    <dbReference type="NCBI Taxonomy" id="2740835"/>
    <lineage>
        <taxon>Eukaryota</taxon>
        <taxon>Metazoa</taxon>
        <taxon>Ecdysozoa</taxon>
        <taxon>Arthropoda</taxon>
        <taxon>Chelicerata</taxon>
        <taxon>Arachnida</taxon>
        <taxon>Araneae</taxon>
        <taxon>Araneomorphae</taxon>
        <taxon>Entelegynae</taxon>
        <taxon>Araneoidea</taxon>
        <taxon>Nephilidae</taxon>
        <taxon>Trichonephila</taxon>
    </lineage>
</organism>
<reference evidence="2" key="1">
    <citation type="submission" date="2020-07" db="EMBL/GenBank/DDBJ databases">
        <title>Multicomponent nature underlies the extraordinary mechanical properties of spider dragline silk.</title>
        <authorList>
            <person name="Kono N."/>
            <person name="Nakamura H."/>
            <person name="Mori M."/>
            <person name="Yoshida Y."/>
            <person name="Ohtoshi R."/>
            <person name="Malay A.D."/>
            <person name="Moran D.A.P."/>
            <person name="Tomita M."/>
            <person name="Numata K."/>
            <person name="Arakawa K."/>
        </authorList>
    </citation>
    <scope>NUCLEOTIDE SEQUENCE</scope>
</reference>
<feature type="compositionally biased region" description="Basic and acidic residues" evidence="1">
    <location>
        <begin position="38"/>
        <end position="55"/>
    </location>
</feature>
<evidence type="ECO:0000313" key="3">
    <source>
        <dbReference type="Proteomes" id="UP000887116"/>
    </source>
</evidence>
<feature type="compositionally biased region" description="Basic and acidic residues" evidence="1">
    <location>
        <begin position="72"/>
        <end position="89"/>
    </location>
</feature>
<evidence type="ECO:0000313" key="2">
    <source>
        <dbReference type="EMBL" id="GFR01129.1"/>
    </source>
</evidence>